<comment type="caution">
    <text evidence="2">The sequence shown here is derived from an EMBL/GenBank/DDBJ whole genome shotgun (WGS) entry which is preliminary data.</text>
</comment>
<name>A0A1F5KFD8_9BACT</name>
<gene>
    <name evidence="2" type="ORF">A3F00_02630</name>
</gene>
<accession>A0A1F5KFD8</accession>
<dbReference type="Gene3D" id="2.60.120.460">
    <property type="entry name" value="YjbQ-like"/>
    <property type="match status" value="1"/>
</dbReference>
<dbReference type="InterPro" id="IPR001602">
    <property type="entry name" value="UPF0047_YjbQ-like"/>
</dbReference>
<dbReference type="SUPFAM" id="SSF111038">
    <property type="entry name" value="YjbQ-like"/>
    <property type="match status" value="1"/>
</dbReference>
<reference evidence="2 3" key="1">
    <citation type="journal article" date="2016" name="Nat. Commun.">
        <title>Thousands of microbial genomes shed light on interconnected biogeochemical processes in an aquifer system.</title>
        <authorList>
            <person name="Anantharaman K."/>
            <person name="Brown C.T."/>
            <person name="Hug L.A."/>
            <person name="Sharon I."/>
            <person name="Castelle C.J."/>
            <person name="Probst A.J."/>
            <person name="Thomas B.C."/>
            <person name="Singh A."/>
            <person name="Wilkins M.J."/>
            <person name="Karaoz U."/>
            <person name="Brodie E.L."/>
            <person name="Williams K.H."/>
            <person name="Hubbard S.S."/>
            <person name="Banfield J.F."/>
        </authorList>
    </citation>
    <scope>NUCLEOTIDE SEQUENCE [LARGE SCALE GENOMIC DNA]</scope>
</reference>
<dbReference type="EMBL" id="MFDE01000002">
    <property type="protein sequence ID" value="OGE39331.1"/>
    <property type="molecule type" value="Genomic_DNA"/>
</dbReference>
<dbReference type="PANTHER" id="PTHR30615:SF8">
    <property type="entry name" value="UPF0047 PROTEIN C4A8.02C"/>
    <property type="match status" value="1"/>
</dbReference>
<evidence type="ECO:0008006" key="4">
    <source>
        <dbReference type="Google" id="ProtNLM"/>
    </source>
</evidence>
<sequence>MKTYLKEIKFPSTKHTYIKDITEEINKTIKKLKVDSGFVFVNSKHTTLGIIINEVAEPNLLEDVLYHTLHHVPEDRRSTRVAGNKNYKHPTTNYTHRCQDNPHCDEMDEDYNAASHIRALLFSHPSVVVPIKDGELELGKYQQVAIFEFDGRDGKGKNPIRQRTVQVWIHPTDGIEIV</sequence>
<proteinExistence type="inferred from homology"/>
<dbReference type="InterPro" id="IPR035917">
    <property type="entry name" value="YjbQ-like_sf"/>
</dbReference>
<evidence type="ECO:0000313" key="2">
    <source>
        <dbReference type="EMBL" id="OGE39331.1"/>
    </source>
</evidence>
<dbReference type="Proteomes" id="UP000176527">
    <property type="component" value="Unassembled WGS sequence"/>
</dbReference>
<dbReference type="PANTHER" id="PTHR30615">
    <property type="entry name" value="UNCHARACTERIZED PROTEIN YJBQ-RELATED"/>
    <property type="match status" value="1"/>
</dbReference>
<evidence type="ECO:0000256" key="1">
    <source>
        <dbReference type="ARBA" id="ARBA00005534"/>
    </source>
</evidence>
<comment type="similarity">
    <text evidence="1">Belongs to the UPF0047 family.</text>
</comment>
<protein>
    <recommendedName>
        <fullName evidence="4">Secondary thiamine-phosphate synthase enzyme</fullName>
    </recommendedName>
</protein>
<dbReference type="PIRSF" id="PIRSF004681">
    <property type="entry name" value="UCP004681"/>
    <property type="match status" value="1"/>
</dbReference>
<evidence type="ECO:0000313" key="3">
    <source>
        <dbReference type="Proteomes" id="UP000176527"/>
    </source>
</evidence>
<organism evidence="2 3">
    <name type="scientific">Candidatus Daviesbacteria bacterium RIFCSPHIGHO2_12_FULL_37_11</name>
    <dbReference type="NCBI Taxonomy" id="1797777"/>
    <lineage>
        <taxon>Bacteria</taxon>
        <taxon>Candidatus Daviesiibacteriota</taxon>
    </lineage>
</organism>
<dbReference type="Pfam" id="PF01894">
    <property type="entry name" value="YjbQ"/>
    <property type="match status" value="1"/>
</dbReference>
<dbReference type="AlphaFoldDB" id="A0A1F5KFD8"/>